<dbReference type="KEGG" id="buz:AYM40_08605"/>
<protein>
    <submittedName>
        <fullName evidence="1">Uncharacterized protein</fullName>
    </submittedName>
</protein>
<evidence type="ECO:0000313" key="1">
    <source>
        <dbReference type="EMBL" id="ANB72414.1"/>
    </source>
</evidence>
<organism evidence="1 2">
    <name type="scientific">Paraburkholderia phytofirmans OLGA172</name>
    <dbReference type="NCBI Taxonomy" id="1417228"/>
    <lineage>
        <taxon>Bacteria</taxon>
        <taxon>Pseudomonadati</taxon>
        <taxon>Pseudomonadota</taxon>
        <taxon>Betaproteobacteria</taxon>
        <taxon>Burkholderiales</taxon>
        <taxon>Burkholderiaceae</taxon>
        <taxon>Paraburkholderia</taxon>
    </lineage>
</organism>
<reference evidence="1 2" key="1">
    <citation type="journal article" date="2016" name="Gene">
        <title>PacBio SMRT assembly of a complex multi-replicon genome reveals chlorocatechol degradative operon in a region of genome plasticity.</title>
        <authorList>
            <person name="Ricker N."/>
            <person name="Shen S.Y."/>
            <person name="Goordial J."/>
            <person name="Jin S."/>
            <person name="Fulthorpe R.R."/>
        </authorList>
    </citation>
    <scope>NUCLEOTIDE SEQUENCE [LARGE SCALE GENOMIC DNA]</scope>
    <source>
        <strain evidence="1 2">OLGA172</strain>
    </source>
</reference>
<keyword evidence="2" id="KW-1185">Reference proteome</keyword>
<dbReference type="EMBL" id="CP014578">
    <property type="protein sequence ID" value="ANB72414.1"/>
    <property type="molecule type" value="Genomic_DNA"/>
</dbReference>
<accession>A0A160FJN7</accession>
<proteinExistence type="predicted"/>
<sequence length="96" mass="10955">MREFSEFAPCNEPGCELFATKRGAYHLPLQCEVLPYRPEAREKFLRAFRVAKAAHATLAFARRLVAALRPVVQPGSRFYEHVLYARQLRNFGLCAG</sequence>
<name>A0A160FJN7_9BURK</name>
<dbReference type="AlphaFoldDB" id="A0A160FJN7"/>
<dbReference type="Proteomes" id="UP000076852">
    <property type="component" value="Chromosome 1"/>
</dbReference>
<evidence type="ECO:0000313" key="2">
    <source>
        <dbReference type="Proteomes" id="UP000076852"/>
    </source>
</evidence>
<gene>
    <name evidence="1" type="ORF">AYM40_08605</name>
</gene>